<proteinExistence type="inferred from homology"/>
<dbReference type="PROSITE" id="PS01319">
    <property type="entry name" value="RBFA"/>
    <property type="match status" value="1"/>
</dbReference>
<dbReference type="Gene3D" id="3.30.300.20">
    <property type="match status" value="1"/>
</dbReference>
<dbReference type="InterPro" id="IPR000238">
    <property type="entry name" value="RbfA"/>
</dbReference>
<name>A0A6J7HZD2_9ZZZZ</name>
<dbReference type="HAMAP" id="MF_00003">
    <property type="entry name" value="RbfA"/>
    <property type="match status" value="1"/>
</dbReference>
<sequence>MPPAPRMRRVDEAVRAVLADAIPRNVKDPRVGFVTITDVTTSPDLRYAQVYVSVLGDETEQAGALDGLTSAHGILQREVGRQLHMKRTPTLHFHLDDTVARAARLEALIEVIGPLEDLPEDELS</sequence>
<accession>A0A6J7HZD2</accession>
<dbReference type="GO" id="GO:0005829">
    <property type="term" value="C:cytosol"/>
    <property type="evidence" value="ECO:0007669"/>
    <property type="project" value="TreeGrafter"/>
</dbReference>
<protein>
    <submittedName>
        <fullName evidence="1">Unannotated protein</fullName>
    </submittedName>
</protein>
<evidence type="ECO:0000313" key="1">
    <source>
        <dbReference type="EMBL" id="CAB4923848.1"/>
    </source>
</evidence>
<dbReference type="PANTHER" id="PTHR33515">
    <property type="entry name" value="RIBOSOME-BINDING FACTOR A, CHLOROPLASTIC-RELATED"/>
    <property type="match status" value="1"/>
</dbReference>
<organism evidence="1">
    <name type="scientific">freshwater metagenome</name>
    <dbReference type="NCBI Taxonomy" id="449393"/>
    <lineage>
        <taxon>unclassified sequences</taxon>
        <taxon>metagenomes</taxon>
        <taxon>ecological metagenomes</taxon>
    </lineage>
</organism>
<dbReference type="GO" id="GO:0043024">
    <property type="term" value="F:ribosomal small subunit binding"/>
    <property type="evidence" value="ECO:0007669"/>
    <property type="project" value="TreeGrafter"/>
</dbReference>
<dbReference type="EMBL" id="CAFBMX010000003">
    <property type="protein sequence ID" value="CAB4923848.1"/>
    <property type="molecule type" value="Genomic_DNA"/>
</dbReference>
<dbReference type="InterPro" id="IPR015946">
    <property type="entry name" value="KH_dom-like_a/b"/>
</dbReference>
<dbReference type="NCBIfam" id="TIGR00082">
    <property type="entry name" value="rbfA"/>
    <property type="match status" value="1"/>
</dbReference>
<dbReference type="Pfam" id="PF02033">
    <property type="entry name" value="RBFA"/>
    <property type="match status" value="1"/>
</dbReference>
<reference evidence="1" key="1">
    <citation type="submission" date="2020-05" db="EMBL/GenBank/DDBJ databases">
        <authorList>
            <person name="Chiriac C."/>
            <person name="Salcher M."/>
            <person name="Ghai R."/>
            <person name="Kavagutti S V."/>
        </authorList>
    </citation>
    <scope>NUCLEOTIDE SEQUENCE</scope>
</reference>
<dbReference type="SUPFAM" id="SSF89919">
    <property type="entry name" value="Ribosome-binding factor A, RbfA"/>
    <property type="match status" value="1"/>
</dbReference>
<dbReference type="InterPro" id="IPR023799">
    <property type="entry name" value="RbfA_dom_sf"/>
</dbReference>
<dbReference type="AlphaFoldDB" id="A0A6J7HZD2"/>
<dbReference type="GO" id="GO:0006364">
    <property type="term" value="P:rRNA processing"/>
    <property type="evidence" value="ECO:0007669"/>
    <property type="project" value="InterPro"/>
</dbReference>
<gene>
    <name evidence="1" type="ORF">UFOPK3674_00718</name>
</gene>
<dbReference type="PANTHER" id="PTHR33515:SF1">
    <property type="entry name" value="RIBOSOME-BINDING FACTOR A, CHLOROPLASTIC-RELATED"/>
    <property type="match status" value="1"/>
</dbReference>
<dbReference type="InterPro" id="IPR020053">
    <property type="entry name" value="Ribosome-bd_factorA_CS"/>
</dbReference>